<dbReference type="EMBL" id="LSDT01000050">
    <property type="protein sequence ID" value="KXB90105.1"/>
    <property type="molecule type" value="Genomic_DNA"/>
</dbReference>
<accession>A0A134CD12</accession>
<dbReference type="AlphaFoldDB" id="A0A134CD12"/>
<dbReference type="EMBL" id="NFMF01000003">
    <property type="protein sequence ID" value="PNH22080.1"/>
    <property type="molecule type" value="Genomic_DNA"/>
</dbReference>
<proteinExistence type="predicted"/>
<reference evidence="2 4" key="3">
    <citation type="submission" date="2017-05" db="EMBL/GenBank/DDBJ databases">
        <authorList>
            <person name="Song R."/>
            <person name="Chenine A.L."/>
            <person name="Ruprecht R.M."/>
        </authorList>
    </citation>
    <scope>NUCLEOTIDE SEQUENCE [LARGE SCALE GENOMIC DNA]</scope>
    <source>
        <strain evidence="2 4">KA00229</strain>
    </source>
</reference>
<name>A0A134CD12_9FIRM</name>
<dbReference type="PATRIC" id="fig|1588748.3.peg.1372"/>
<reference evidence="1" key="2">
    <citation type="submission" date="2016-01" db="EMBL/GenBank/DDBJ databases">
        <authorList>
            <person name="Oliw E.H."/>
        </authorList>
    </citation>
    <scope>NUCLEOTIDE SEQUENCE [LARGE SCALE GENOMIC DNA]</scope>
    <source>
        <strain evidence="1">KA00182</strain>
    </source>
</reference>
<protein>
    <submittedName>
        <fullName evidence="1">Uncharacterized protein</fullName>
    </submittedName>
</protein>
<evidence type="ECO:0000313" key="4">
    <source>
        <dbReference type="Proteomes" id="UP000242958"/>
    </source>
</evidence>
<evidence type="ECO:0000313" key="2">
    <source>
        <dbReference type="EMBL" id="PNH22080.1"/>
    </source>
</evidence>
<comment type="caution">
    <text evidence="1">The sequence shown here is derived from an EMBL/GenBank/DDBJ whole genome shotgun (WGS) entry which is preliminary data.</text>
</comment>
<reference evidence="3" key="1">
    <citation type="submission" date="2016-01" db="EMBL/GenBank/DDBJ databases">
        <authorList>
            <person name="Mitreva M."/>
            <person name="Pepin K.H."/>
            <person name="Mihindukulasuriya K.A."/>
            <person name="Fulton R."/>
            <person name="Fronick C."/>
            <person name="O'Laughlin M."/>
            <person name="Miner T."/>
            <person name="Herter B."/>
            <person name="Rosa B.A."/>
            <person name="Cordes M."/>
            <person name="Tomlinson C."/>
            <person name="Wollam A."/>
            <person name="Palsikar V.B."/>
            <person name="Mardis E.R."/>
            <person name="Wilson R.K."/>
        </authorList>
    </citation>
    <scope>NUCLEOTIDE SEQUENCE [LARGE SCALE GENOMIC DNA]</scope>
    <source>
        <strain evidence="3">KA00182</strain>
    </source>
</reference>
<organism evidence="1 3">
    <name type="scientific">Megasphaera hutchinsoni</name>
    <dbReference type="NCBI Taxonomy" id="1588748"/>
    <lineage>
        <taxon>Bacteria</taxon>
        <taxon>Bacillati</taxon>
        <taxon>Bacillota</taxon>
        <taxon>Negativicutes</taxon>
        <taxon>Veillonellales</taxon>
        <taxon>Veillonellaceae</taxon>
        <taxon>Megasphaera</taxon>
    </lineage>
</organism>
<dbReference type="STRING" id="1588748.HMPREF3182_01417"/>
<evidence type="ECO:0000313" key="3">
    <source>
        <dbReference type="Proteomes" id="UP000070160"/>
    </source>
</evidence>
<dbReference type="Proteomes" id="UP000070160">
    <property type="component" value="Unassembled WGS sequence"/>
</dbReference>
<sequence length="131" mass="15428">MFALIILLMIVSLVMPLYHKQRAENDAYLYARVLAMHFQISRNYNMSSPPGQKSRFTFEKDGYTLSDCFPTYNGYYPCPQGIHIYWRNSKKVVFTMRGRVWGTETFELQDEQNKVQKKVVISSQTGRIRIE</sequence>
<evidence type="ECO:0000313" key="1">
    <source>
        <dbReference type="EMBL" id="KXB90105.1"/>
    </source>
</evidence>
<accession>A0A2J8BBD6</accession>
<gene>
    <name evidence="2" type="ORF">CAL30_02100</name>
    <name evidence="1" type="ORF">HMPREF3182_01417</name>
</gene>
<dbReference type="Proteomes" id="UP000242958">
    <property type="component" value="Unassembled WGS sequence"/>
</dbReference>
<keyword evidence="3" id="KW-1185">Reference proteome</keyword>